<evidence type="ECO:0008006" key="2">
    <source>
        <dbReference type="Google" id="ProtNLM"/>
    </source>
</evidence>
<accession>W1XTI5</accession>
<reference evidence="1" key="1">
    <citation type="submission" date="2013-12" db="EMBL/GenBank/DDBJ databases">
        <title>A Varibaculum cambriense genome reconstructed from a premature infant gut community with otherwise low bacterial novelty that shifts toward anaerobic metabolism during the third week of life.</title>
        <authorList>
            <person name="Brown C.T."/>
            <person name="Sharon I."/>
            <person name="Thomas B.C."/>
            <person name="Castelle C.J."/>
            <person name="Morowitz M.J."/>
            <person name="Banfield J.F."/>
        </authorList>
    </citation>
    <scope>NUCLEOTIDE SEQUENCE</scope>
</reference>
<dbReference type="AlphaFoldDB" id="W1XTI5"/>
<dbReference type="EMBL" id="AZMM01012781">
    <property type="protein sequence ID" value="ETJ32770.1"/>
    <property type="molecule type" value="Genomic_DNA"/>
</dbReference>
<feature type="non-terminal residue" evidence="1">
    <location>
        <position position="1"/>
    </location>
</feature>
<feature type="non-terminal residue" evidence="1">
    <location>
        <position position="126"/>
    </location>
</feature>
<evidence type="ECO:0000313" key="1">
    <source>
        <dbReference type="EMBL" id="ETJ32770.1"/>
    </source>
</evidence>
<dbReference type="Gene3D" id="1.25.40.10">
    <property type="entry name" value="Tetratricopeptide repeat domain"/>
    <property type="match status" value="1"/>
</dbReference>
<comment type="caution">
    <text evidence="1">The sequence shown here is derived from an EMBL/GenBank/DDBJ whole genome shotgun (WGS) entry which is preliminary data.</text>
</comment>
<protein>
    <recommendedName>
        <fullName evidence="2">Sel1 repeat protein</fullName>
    </recommendedName>
</protein>
<dbReference type="SUPFAM" id="SSF81901">
    <property type="entry name" value="HCP-like"/>
    <property type="match status" value="1"/>
</dbReference>
<proteinExistence type="predicted"/>
<dbReference type="InterPro" id="IPR011990">
    <property type="entry name" value="TPR-like_helical_dom_sf"/>
</dbReference>
<sequence>AEQDNRAMEEQVIFEGAAAGLPLMMYLAGDICKSRGEHERALEYFERGAAMNNGMCLREAAEYYAKPCESNKRIPQNIQKALKYYERAAISPDYLDFNDHAYVTMQAIILRTLNIDGQSQDWSRIA</sequence>
<gene>
    <name evidence="1" type="ORF">Q604_UNBC12781G0001</name>
</gene>
<name>W1XTI5_9ZZZZ</name>
<organism evidence="1">
    <name type="scientific">human gut metagenome</name>
    <dbReference type="NCBI Taxonomy" id="408170"/>
    <lineage>
        <taxon>unclassified sequences</taxon>
        <taxon>metagenomes</taxon>
        <taxon>organismal metagenomes</taxon>
    </lineage>
</organism>